<reference evidence="1" key="1">
    <citation type="submission" date="2021-12" db="EMBL/GenBank/DDBJ databases">
        <authorList>
            <person name="Rodrigo-Torres L."/>
            <person name="Arahal R. D."/>
            <person name="Lucena T."/>
        </authorList>
    </citation>
    <scope>NUCLEOTIDE SEQUENCE</scope>
    <source>
        <strain evidence="1">CECT 8858</strain>
    </source>
</reference>
<protein>
    <submittedName>
        <fullName evidence="1">Uncharacterized protein</fullName>
    </submittedName>
</protein>
<accession>A0ABM9AU19</accession>
<keyword evidence="2" id="KW-1185">Reference proteome</keyword>
<gene>
    <name evidence="1" type="ORF">EMA8858_03656</name>
</gene>
<proteinExistence type="predicted"/>
<dbReference type="EMBL" id="CAKLPY010000004">
    <property type="protein sequence ID" value="CAH0997522.1"/>
    <property type="molecule type" value="Genomic_DNA"/>
</dbReference>
<name>A0ABM9AU19_9BACT</name>
<evidence type="ECO:0000313" key="1">
    <source>
        <dbReference type="EMBL" id="CAH0997522.1"/>
    </source>
</evidence>
<comment type="caution">
    <text evidence="1">The sequence shown here is derived from an EMBL/GenBank/DDBJ whole genome shotgun (WGS) entry which is preliminary data.</text>
</comment>
<organism evidence="1 2">
    <name type="scientific">Emticicia aquatica</name>
    <dbReference type="NCBI Taxonomy" id="1681835"/>
    <lineage>
        <taxon>Bacteria</taxon>
        <taxon>Pseudomonadati</taxon>
        <taxon>Bacteroidota</taxon>
        <taxon>Cytophagia</taxon>
        <taxon>Cytophagales</taxon>
        <taxon>Leadbetterellaceae</taxon>
        <taxon>Emticicia</taxon>
    </lineage>
</organism>
<dbReference type="Proteomes" id="UP000837932">
    <property type="component" value="Unassembled WGS sequence"/>
</dbReference>
<sequence>MPNHNWYVAEPNPVVPPLPVTVILPVVEQVGSVFARFNNGTSVVLMIVKLA</sequence>
<evidence type="ECO:0000313" key="2">
    <source>
        <dbReference type="Proteomes" id="UP000837932"/>
    </source>
</evidence>